<evidence type="ECO:0000313" key="3">
    <source>
        <dbReference type="EMBL" id="AKD04053.1"/>
    </source>
</evidence>
<dbReference type="CDD" id="cd07184">
    <property type="entry name" value="E_set_Isoamylase_like_N"/>
    <property type="match status" value="1"/>
</dbReference>
<dbReference type="HOGENOM" id="CLU_158008_1_0_10"/>
<organism evidence="3 4">
    <name type="scientific">Pontibacter korlensis</name>
    <dbReference type="NCBI Taxonomy" id="400092"/>
    <lineage>
        <taxon>Bacteria</taxon>
        <taxon>Pseudomonadati</taxon>
        <taxon>Bacteroidota</taxon>
        <taxon>Cytophagia</taxon>
        <taxon>Cytophagales</taxon>
        <taxon>Hymenobacteraceae</taxon>
        <taxon>Pontibacter</taxon>
    </lineage>
</organism>
<dbReference type="EMBL" id="CP009621">
    <property type="protein sequence ID" value="AKD04053.1"/>
    <property type="molecule type" value="Genomic_DNA"/>
</dbReference>
<dbReference type="RefSeq" id="WP_046311615.1">
    <property type="nucleotide sequence ID" value="NZ_CBCSCY010000057.1"/>
</dbReference>
<dbReference type="SUPFAM" id="SSF81296">
    <property type="entry name" value="E set domains"/>
    <property type="match status" value="1"/>
</dbReference>
<feature type="region of interest" description="Disordered" evidence="1">
    <location>
        <begin position="71"/>
        <end position="96"/>
    </location>
</feature>
<sequence>MIQKTYLKTKDQCKVKFSVSIESADRVEIAGLNNDWDNPIPMSKKKGGVFECVQSLPKNSQHEFKYLIDGSEWRNDPDADGETPNEYGGTNSILSV</sequence>
<dbReference type="PATRIC" id="fig|400092.3.peg.3125"/>
<dbReference type="AlphaFoldDB" id="A0A0E3ZGL4"/>
<dbReference type="Gene3D" id="2.60.40.10">
    <property type="entry name" value="Immunoglobulins"/>
    <property type="match status" value="1"/>
</dbReference>
<name>A0A0E3ZGL4_9BACT</name>
<proteinExistence type="predicted"/>
<dbReference type="Proteomes" id="UP000033109">
    <property type="component" value="Chromosome"/>
</dbReference>
<dbReference type="InterPro" id="IPR013783">
    <property type="entry name" value="Ig-like_fold"/>
</dbReference>
<evidence type="ECO:0000256" key="1">
    <source>
        <dbReference type="SAM" id="MobiDB-lite"/>
    </source>
</evidence>
<dbReference type="KEGG" id="pko:PKOR_14325"/>
<dbReference type="InterPro" id="IPR014756">
    <property type="entry name" value="Ig_E-set"/>
</dbReference>
<gene>
    <name evidence="3" type="ORF">PKOR_14325</name>
</gene>
<evidence type="ECO:0000313" key="4">
    <source>
        <dbReference type="Proteomes" id="UP000033109"/>
    </source>
</evidence>
<dbReference type="Pfam" id="PF16561">
    <property type="entry name" value="AMPK1_CBM"/>
    <property type="match status" value="1"/>
</dbReference>
<evidence type="ECO:0000259" key="2">
    <source>
        <dbReference type="Pfam" id="PF16561"/>
    </source>
</evidence>
<accession>A0A0E3ZGL4</accession>
<protein>
    <recommendedName>
        <fullName evidence="2">AMP-activated protein kinase glycogen-binding domain-containing protein</fullName>
    </recommendedName>
</protein>
<dbReference type="InterPro" id="IPR032640">
    <property type="entry name" value="AMPK1_CBM"/>
</dbReference>
<dbReference type="STRING" id="400092.PKOR_14325"/>
<keyword evidence="4" id="KW-1185">Reference proteome</keyword>
<reference evidence="3 4" key="1">
    <citation type="journal article" date="2015" name="Sci. Rep.">
        <title>Unraveling adaptation of Pontibacter korlensis to radiation and infertility in desert through complete genome and comparative transcriptomic analysis.</title>
        <authorList>
            <person name="Dai J."/>
            <person name="Dai W."/>
            <person name="Qiu C."/>
            <person name="Yang Z."/>
            <person name="Zhang Y."/>
            <person name="Zhou M."/>
            <person name="Zhang L."/>
            <person name="Fang C."/>
            <person name="Gao Q."/>
            <person name="Yang Q."/>
            <person name="Li X."/>
            <person name="Wang Z."/>
            <person name="Wang Z."/>
            <person name="Jia Z."/>
            <person name="Chen X."/>
        </authorList>
    </citation>
    <scope>NUCLEOTIDE SEQUENCE [LARGE SCALE GENOMIC DNA]</scope>
    <source>
        <strain evidence="3 4">X14-1T</strain>
    </source>
</reference>
<feature type="domain" description="AMP-activated protein kinase glycogen-binding" evidence="2">
    <location>
        <begin position="23"/>
        <end position="96"/>
    </location>
</feature>
<dbReference type="OrthoDB" id="5451596at2"/>